<protein>
    <submittedName>
        <fullName evidence="2">Uncharacterized protein</fullName>
    </submittedName>
</protein>
<feature type="region of interest" description="Disordered" evidence="1">
    <location>
        <begin position="1"/>
        <end position="24"/>
    </location>
</feature>
<evidence type="ECO:0000313" key="2">
    <source>
        <dbReference type="EMBL" id="JAC75027.1"/>
    </source>
</evidence>
<gene>
    <name evidence="2" type="ORF">TSPGSL018_24302</name>
</gene>
<accession>A0A061RQ62</accession>
<feature type="non-terminal residue" evidence="2">
    <location>
        <position position="66"/>
    </location>
</feature>
<sequence length="66" mass="7126">AGELLAGSAQIPIPSVDDPQKQSISTHPFVVEPSLAQMQTLLQGLLEGRHAHDRGGRCEHRRSEDG</sequence>
<feature type="non-terminal residue" evidence="2">
    <location>
        <position position="1"/>
    </location>
</feature>
<reference evidence="2" key="1">
    <citation type="submission" date="2014-05" db="EMBL/GenBank/DDBJ databases">
        <title>The transcriptome of the halophilic microalga Tetraselmis sp. GSL018 isolated from the Great Salt Lake, Utah.</title>
        <authorList>
            <person name="Jinkerson R.E."/>
            <person name="D'Adamo S."/>
            <person name="Posewitz M.C."/>
        </authorList>
    </citation>
    <scope>NUCLEOTIDE SEQUENCE</scope>
    <source>
        <strain evidence="2">GSL018</strain>
    </source>
</reference>
<name>A0A061RQ62_9CHLO</name>
<proteinExistence type="predicted"/>
<dbReference type="EMBL" id="GBEZ01010681">
    <property type="protein sequence ID" value="JAC75027.1"/>
    <property type="molecule type" value="Transcribed_RNA"/>
</dbReference>
<dbReference type="AlphaFoldDB" id="A0A061RQ62"/>
<organism evidence="2">
    <name type="scientific">Tetraselmis sp. GSL018</name>
    <dbReference type="NCBI Taxonomy" id="582737"/>
    <lineage>
        <taxon>Eukaryota</taxon>
        <taxon>Viridiplantae</taxon>
        <taxon>Chlorophyta</taxon>
        <taxon>core chlorophytes</taxon>
        <taxon>Chlorodendrophyceae</taxon>
        <taxon>Chlorodendrales</taxon>
        <taxon>Chlorodendraceae</taxon>
        <taxon>Tetraselmis</taxon>
    </lineage>
</organism>
<evidence type="ECO:0000256" key="1">
    <source>
        <dbReference type="SAM" id="MobiDB-lite"/>
    </source>
</evidence>